<protein>
    <submittedName>
        <fullName evidence="1">Uncharacterized protein</fullName>
    </submittedName>
</protein>
<gene>
    <name evidence="1" type="ORF">niasHT_030975</name>
</gene>
<name>A0ABD2J8F1_9BILA</name>
<sequence length="427" mass="49965">MYSKLFGLPIKKEQQTVDQLTEAIVPKELDQNLIFEIEASVFANEIDEILRNASNKSLTEEQNKILEKKRKNFRDFFEVAEEKRRPTMSRVCELWKFDRQICDEFEIVDDQYLAEVYMEIIVKNDQMAFINKQILDMRIYLGRIWHILRAFYRHKKAGGNISEKDNDFLNERSQKFFSLSEIDNRFPLAYCHDTWYRMAKLYNENIASGGTEENGEKKAIEIKNGDAQTIEAMQNEIIEDHVINILQLMRSSNAFSDHFRNANKESKRKFHFFDDHILNEQLKNSIDKRIKQIEIYVENLETSRNYPSQAKSYMFSFIFTAQKEVALFMAQNENGGEKMPTEKQIDDGTALKTMHEQIVGKLLNNKAFRDKLKSTYYVTNGEKMAQRVPWKTQKVGVGIRIQIKWSARSGIKNGTGSRDSKFDSAPG</sequence>
<dbReference type="Proteomes" id="UP001620626">
    <property type="component" value="Unassembled WGS sequence"/>
</dbReference>
<dbReference type="EMBL" id="JBICBT010001030">
    <property type="protein sequence ID" value="KAL3086896.1"/>
    <property type="molecule type" value="Genomic_DNA"/>
</dbReference>
<comment type="caution">
    <text evidence="1">The sequence shown here is derived from an EMBL/GenBank/DDBJ whole genome shotgun (WGS) entry which is preliminary data.</text>
</comment>
<evidence type="ECO:0000313" key="2">
    <source>
        <dbReference type="Proteomes" id="UP001620626"/>
    </source>
</evidence>
<dbReference type="AlphaFoldDB" id="A0ABD2J8F1"/>
<organism evidence="1 2">
    <name type="scientific">Heterodera trifolii</name>
    <dbReference type="NCBI Taxonomy" id="157864"/>
    <lineage>
        <taxon>Eukaryota</taxon>
        <taxon>Metazoa</taxon>
        <taxon>Ecdysozoa</taxon>
        <taxon>Nematoda</taxon>
        <taxon>Chromadorea</taxon>
        <taxon>Rhabditida</taxon>
        <taxon>Tylenchina</taxon>
        <taxon>Tylenchomorpha</taxon>
        <taxon>Tylenchoidea</taxon>
        <taxon>Heteroderidae</taxon>
        <taxon>Heteroderinae</taxon>
        <taxon>Heterodera</taxon>
    </lineage>
</organism>
<proteinExistence type="predicted"/>
<keyword evidence="2" id="KW-1185">Reference proteome</keyword>
<evidence type="ECO:0000313" key="1">
    <source>
        <dbReference type="EMBL" id="KAL3086896.1"/>
    </source>
</evidence>
<accession>A0ABD2J8F1</accession>
<reference evidence="1 2" key="1">
    <citation type="submission" date="2024-10" db="EMBL/GenBank/DDBJ databases">
        <authorList>
            <person name="Kim D."/>
        </authorList>
    </citation>
    <scope>NUCLEOTIDE SEQUENCE [LARGE SCALE GENOMIC DNA]</scope>
    <source>
        <strain evidence="1">BH-2024</strain>
    </source>
</reference>